<dbReference type="InterPro" id="IPR027417">
    <property type="entry name" value="P-loop_NTPase"/>
</dbReference>
<name>A0A1M7LMT0_9FIRM</name>
<evidence type="ECO:0000256" key="1">
    <source>
        <dbReference type="ARBA" id="ARBA00022723"/>
    </source>
</evidence>
<keyword evidence="6" id="KW-1185">Reference proteome</keyword>
<evidence type="ECO:0000256" key="2">
    <source>
        <dbReference type="ARBA" id="ARBA00023004"/>
    </source>
</evidence>
<dbReference type="SUPFAM" id="SSF54862">
    <property type="entry name" value="4Fe-4S ferredoxins"/>
    <property type="match status" value="1"/>
</dbReference>
<feature type="domain" description="4Fe-4S ferredoxin-type" evidence="4">
    <location>
        <begin position="60"/>
        <end position="89"/>
    </location>
</feature>
<dbReference type="PROSITE" id="PS00198">
    <property type="entry name" value="4FE4S_FER_1"/>
    <property type="match status" value="1"/>
</dbReference>
<gene>
    <name evidence="5" type="ORF">SAMN05660826_01964</name>
</gene>
<keyword evidence="1" id="KW-0479">Metal-binding</keyword>
<feature type="domain" description="4Fe-4S ferredoxin-type" evidence="4">
    <location>
        <begin position="90"/>
        <end position="119"/>
    </location>
</feature>
<dbReference type="InterPro" id="IPR017900">
    <property type="entry name" value="4Fe4S_Fe_S_CS"/>
</dbReference>
<keyword evidence="3" id="KW-0411">Iron-sulfur</keyword>
<dbReference type="PANTHER" id="PTHR43063:SF1">
    <property type="entry name" value="4FE-4S CLUSTER CONTAINING PARA FAMILY ATPASE PROTEIN"/>
    <property type="match status" value="1"/>
</dbReference>
<dbReference type="STRING" id="447595.SAMN05660826_01964"/>
<dbReference type="AlphaFoldDB" id="A0A1M7LMT0"/>
<evidence type="ECO:0000313" key="5">
    <source>
        <dbReference type="EMBL" id="SHM79441.1"/>
    </source>
</evidence>
<organism evidence="5 6">
    <name type="scientific">Caldanaerovirga acetigignens</name>
    <dbReference type="NCBI Taxonomy" id="447595"/>
    <lineage>
        <taxon>Bacteria</taxon>
        <taxon>Bacillati</taxon>
        <taxon>Bacillota</taxon>
        <taxon>Clostridia</taxon>
        <taxon>Thermosediminibacterales</taxon>
        <taxon>Thermosediminibacteraceae</taxon>
        <taxon>Caldanaerovirga</taxon>
    </lineage>
</organism>
<proteinExistence type="predicted"/>
<dbReference type="GO" id="GO:0046872">
    <property type="term" value="F:metal ion binding"/>
    <property type="evidence" value="ECO:0007669"/>
    <property type="project" value="UniProtKB-KW"/>
</dbReference>
<dbReference type="PANTHER" id="PTHR43063">
    <property type="entry name" value="4FE-4S CLUSTER CONTAINING PARA FAMILY ATPASE PROTEIN"/>
    <property type="match status" value="1"/>
</dbReference>
<dbReference type="CDD" id="cd03110">
    <property type="entry name" value="SIMIBI_bact_arch"/>
    <property type="match status" value="1"/>
</dbReference>
<evidence type="ECO:0000313" key="6">
    <source>
        <dbReference type="Proteomes" id="UP000184375"/>
    </source>
</evidence>
<dbReference type="InterPro" id="IPR002586">
    <property type="entry name" value="CobQ/CobB/MinD/ParA_Nub-bd_dom"/>
</dbReference>
<dbReference type="OrthoDB" id="9778602at2"/>
<dbReference type="EMBL" id="FRCR01000013">
    <property type="protein sequence ID" value="SHM79441.1"/>
    <property type="molecule type" value="Genomic_DNA"/>
</dbReference>
<evidence type="ECO:0000256" key="3">
    <source>
        <dbReference type="ARBA" id="ARBA00023014"/>
    </source>
</evidence>
<dbReference type="GO" id="GO:0051536">
    <property type="term" value="F:iron-sulfur cluster binding"/>
    <property type="evidence" value="ECO:0007669"/>
    <property type="project" value="UniProtKB-KW"/>
</dbReference>
<dbReference type="Gene3D" id="3.40.50.300">
    <property type="entry name" value="P-loop containing nucleotide triphosphate hydrolases"/>
    <property type="match status" value="1"/>
</dbReference>
<accession>A0A1M7LMT0</accession>
<reference evidence="6" key="1">
    <citation type="submission" date="2016-11" db="EMBL/GenBank/DDBJ databases">
        <authorList>
            <person name="Varghese N."/>
            <person name="Submissions S."/>
        </authorList>
    </citation>
    <scope>NUCLEOTIDE SEQUENCE [LARGE SCALE GENOMIC DNA]</scope>
    <source>
        <strain evidence="6">DSM 18802</strain>
    </source>
</reference>
<sequence>MIVAIASGKGGTGKTTIAVNLALSLKDKMQVALLDCDVEEPNAHLFLLPEFKEKEPVTLPVPAIDQEKCTQCGICTRACAYHALARVGKRVLVFEELCHGCGGCGLLCPAGAITEIHKEIGLVKRGTARGIEFIQGTMNIGTALAPPVIRKVKSRIPKDKLTIIDSPPGTSCPMISAVYGADYCVLVTEPTPFGLSDLKLAVEVVRELGIPFGVVINRADMGDCEVEKYLQEQSIPLLMKIPFDRRYAACYARGGLLVEEFPKLKSSFETLWKAIERRVEV</sequence>
<dbReference type="Gene3D" id="3.30.70.20">
    <property type="match status" value="1"/>
</dbReference>
<dbReference type="Pfam" id="PF00037">
    <property type="entry name" value="Fer4"/>
    <property type="match status" value="2"/>
</dbReference>
<protein>
    <submittedName>
        <fullName evidence="5">MinD superfamily P-loop ATPase, contains an inserted ferredoxin domain</fullName>
    </submittedName>
</protein>
<evidence type="ECO:0000259" key="4">
    <source>
        <dbReference type="PROSITE" id="PS51379"/>
    </source>
</evidence>
<dbReference type="InterPro" id="IPR017896">
    <property type="entry name" value="4Fe4S_Fe-S-bd"/>
</dbReference>
<dbReference type="Pfam" id="PF01656">
    <property type="entry name" value="CbiA"/>
    <property type="match status" value="1"/>
</dbReference>
<keyword evidence="2" id="KW-0408">Iron</keyword>
<dbReference type="PROSITE" id="PS51379">
    <property type="entry name" value="4FE4S_FER_2"/>
    <property type="match status" value="2"/>
</dbReference>
<dbReference type="SUPFAM" id="SSF52540">
    <property type="entry name" value="P-loop containing nucleoside triphosphate hydrolases"/>
    <property type="match status" value="1"/>
</dbReference>
<dbReference type="Proteomes" id="UP000184375">
    <property type="component" value="Unassembled WGS sequence"/>
</dbReference>